<dbReference type="HOGENOM" id="CLU_2518816_0_0_1"/>
<dbReference type="GeneID" id="18811685"/>
<reference evidence="1" key="1">
    <citation type="submission" date="2011-04" db="EMBL/GenBank/DDBJ databases">
        <title>Evolution of plant cell wall degrading machinery underlies the functional diversity of forest fungi.</title>
        <authorList>
            <consortium name="US DOE Joint Genome Institute (JGI-PGF)"/>
            <person name="Eastwood D.C."/>
            <person name="Floudas D."/>
            <person name="Binder M."/>
            <person name="Majcherczyk A."/>
            <person name="Schneider P."/>
            <person name="Aerts A."/>
            <person name="Asiegbu F.O."/>
            <person name="Baker S.E."/>
            <person name="Barry K."/>
            <person name="Bendiksby M."/>
            <person name="Blumentritt M."/>
            <person name="Coutinho P.M."/>
            <person name="Cullen D."/>
            <person name="Cullen D."/>
            <person name="Gathman A."/>
            <person name="Goodell B."/>
            <person name="Henrissat B."/>
            <person name="Ihrmark K."/>
            <person name="Kauserud H."/>
            <person name="Kohler A."/>
            <person name="LaButti K."/>
            <person name="Lapidus A."/>
            <person name="Lavin J.L."/>
            <person name="Lee Y.-H."/>
            <person name="Lindquist E."/>
            <person name="Lilly W."/>
            <person name="Lucas S."/>
            <person name="Morin E."/>
            <person name="Murat C."/>
            <person name="Oguiza J.A."/>
            <person name="Park J."/>
            <person name="Pisabarro A.G."/>
            <person name="Riley R."/>
            <person name="Rosling A."/>
            <person name="Salamov A."/>
            <person name="Schmidt O."/>
            <person name="Schmutz J."/>
            <person name="Skrede I."/>
            <person name="Stenlid J."/>
            <person name="Wiebenga A."/>
            <person name="Xie X."/>
            <person name="Kues U."/>
            <person name="Hibbett D.S."/>
            <person name="Hoffmeister D."/>
            <person name="Hogberg N."/>
            <person name="Martin F."/>
            <person name="Grigoriev I.V."/>
            <person name="Watkinson S.C."/>
        </authorList>
    </citation>
    <scope>NUCLEOTIDE SEQUENCE</scope>
    <source>
        <strain evidence="1">S7.9</strain>
    </source>
</reference>
<gene>
    <name evidence="1" type="ORF">SERLADRAFT_394587</name>
</gene>
<dbReference type="KEGG" id="sla:SERLADRAFT_394587"/>
<name>F8P2D1_SERL9</name>
<dbReference type="AlphaFoldDB" id="F8P2D1"/>
<sequence>MTETLEVALTVVSASDVARISPASHQVHSFYVVVKADGDEPRKTIVSTGAGSMVWDHTFHFAAHRAAKVCFRLYRLLQARHENSM</sequence>
<evidence type="ECO:0000313" key="1">
    <source>
        <dbReference type="EMBL" id="EGO23309.1"/>
    </source>
</evidence>
<dbReference type="SUPFAM" id="SSF49562">
    <property type="entry name" value="C2 domain (Calcium/lipid-binding domain, CaLB)"/>
    <property type="match status" value="1"/>
</dbReference>
<dbReference type="EMBL" id="GL945436">
    <property type="protein sequence ID" value="EGO23309.1"/>
    <property type="molecule type" value="Genomic_DNA"/>
</dbReference>
<feature type="non-terminal residue" evidence="1">
    <location>
        <position position="85"/>
    </location>
</feature>
<organism>
    <name type="scientific">Serpula lacrymans var. lacrymans (strain S7.9)</name>
    <name type="common">Dry rot fungus</name>
    <dbReference type="NCBI Taxonomy" id="578457"/>
    <lineage>
        <taxon>Eukaryota</taxon>
        <taxon>Fungi</taxon>
        <taxon>Dikarya</taxon>
        <taxon>Basidiomycota</taxon>
        <taxon>Agaricomycotina</taxon>
        <taxon>Agaricomycetes</taxon>
        <taxon>Agaricomycetidae</taxon>
        <taxon>Boletales</taxon>
        <taxon>Coniophorineae</taxon>
        <taxon>Serpulaceae</taxon>
        <taxon>Serpula</taxon>
    </lineage>
</organism>
<protein>
    <recommendedName>
        <fullName evidence="2">C2 domain-containing protein</fullName>
    </recommendedName>
</protein>
<accession>F8P2D1</accession>
<dbReference type="InterPro" id="IPR035892">
    <property type="entry name" value="C2_domain_sf"/>
</dbReference>
<dbReference type="Proteomes" id="UP000008064">
    <property type="component" value="Unassembled WGS sequence"/>
</dbReference>
<proteinExistence type="predicted"/>
<evidence type="ECO:0008006" key="2">
    <source>
        <dbReference type="Google" id="ProtNLM"/>
    </source>
</evidence>
<dbReference type="RefSeq" id="XP_007320549.1">
    <property type="nucleotide sequence ID" value="XM_007320487.1"/>
</dbReference>